<evidence type="ECO:0000256" key="1">
    <source>
        <dbReference type="SAM" id="MobiDB-lite"/>
    </source>
</evidence>
<evidence type="ECO:0000313" key="3">
    <source>
        <dbReference type="Proteomes" id="UP001604336"/>
    </source>
</evidence>
<name>A0ABD1Q428_9LAMI</name>
<protein>
    <submittedName>
        <fullName evidence="2">Uncharacterized protein</fullName>
    </submittedName>
</protein>
<organism evidence="2 3">
    <name type="scientific">Abeliophyllum distichum</name>
    <dbReference type="NCBI Taxonomy" id="126358"/>
    <lineage>
        <taxon>Eukaryota</taxon>
        <taxon>Viridiplantae</taxon>
        <taxon>Streptophyta</taxon>
        <taxon>Embryophyta</taxon>
        <taxon>Tracheophyta</taxon>
        <taxon>Spermatophyta</taxon>
        <taxon>Magnoliopsida</taxon>
        <taxon>eudicotyledons</taxon>
        <taxon>Gunneridae</taxon>
        <taxon>Pentapetalae</taxon>
        <taxon>asterids</taxon>
        <taxon>lamiids</taxon>
        <taxon>Lamiales</taxon>
        <taxon>Oleaceae</taxon>
        <taxon>Forsythieae</taxon>
        <taxon>Abeliophyllum</taxon>
    </lineage>
</organism>
<comment type="caution">
    <text evidence="2">The sequence shown here is derived from an EMBL/GenBank/DDBJ whole genome shotgun (WGS) entry which is preliminary data.</text>
</comment>
<accession>A0ABD1Q428</accession>
<gene>
    <name evidence="2" type="ORF">Adt_39088</name>
</gene>
<dbReference type="EMBL" id="JBFOLK010000012">
    <property type="protein sequence ID" value="KAL2470952.1"/>
    <property type="molecule type" value="Genomic_DNA"/>
</dbReference>
<dbReference type="AlphaFoldDB" id="A0ABD1Q428"/>
<keyword evidence="3" id="KW-1185">Reference proteome</keyword>
<feature type="region of interest" description="Disordered" evidence="1">
    <location>
        <begin position="1"/>
        <end position="20"/>
    </location>
</feature>
<feature type="compositionally biased region" description="Polar residues" evidence="1">
    <location>
        <begin position="1"/>
        <end position="15"/>
    </location>
</feature>
<sequence>MLTESPPGTITSDTKATPMEDMLSITTMSEEQLPEILEYRPNFQIEESPTKEEEHVENEKLIINKQNEKVTFNSAEPINQFSDFHLSSKIDFVINAIDEVEIFIVEFEQGDKIKSCFYGKDKVKYWKTNEKWCKINRYKQNKSSKALFKVP</sequence>
<reference evidence="3" key="1">
    <citation type="submission" date="2024-07" db="EMBL/GenBank/DDBJ databases">
        <title>Two chromosome-level genome assemblies of Korean endemic species Abeliophyllum distichum and Forsythia ovata (Oleaceae).</title>
        <authorList>
            <person name="Jang H."/>
        </authorList>
    </citation>
    <scope>NUCLEOTIDE SEQUENCE [LARGE SCALE GENOMIC DNA]</scope>
</reference>
<dbReference type="Proteomes" id="UP001604336">
    <property type="component" value="Unassembled WGS sequence"/>
</dbReference>
<proteinExistence type="predicted"/>
<evidence type="ECO:0000313" key="2">
    <source>
        <dbReference type="EMBL" id="KAL2470952.1"/>
    </source>
</evidence>